<proteinExistence type="predicted"/>
<feature type="domain" description="ABC transporter" evidence="4">
    <location>
        <begin position="5"/>
        <end position="232"/>
    </location>
</feature>
<evidence type="ECO:0000256" key="2">
    <source>
        <dbReference type="ARBA" id="ARBA00022741"/>
    </source>
</evidence>
<organism evidence="5">
    <name type="scientific">Staphylococcus simulans</name>
    <dbReference type="NCBI Taxonomy" id="1286"/>
    <lineage>
        <taxon>Bacteria</taxon>
        <taxon>Bacillati</taxon>
        <taxon>Bacillota</taxon>
        <taxon>Bacilli</taxon>
        <taxon>Bacillales</taxon>
        <taxon>Staphylococcaceae</taxon>
        <taxon>Staphylococcus</taxon>
    </lineage>
</organism>
<dbReference type="SMART" id="SM00382">
    <property type="entry name" value="AAA"/>
    <property type="match status" value="1"/>
</dbReference>
<dbReference type="PROSITE" id="PS50893">
    <property type="entry name" value="ABC_TRANSPORTER_2"/>
    <property type="match status" value="1"/>
</dbReference>
<dbReference type="CDD" id="cd03230">
    <property type="entry name" value="ABC_DR_subfamily_A"/>
    <property type="match status" value="1"/>
</dbReference>
<evidence type="ECO:0000256" key="3">
    <source>
        <dbReference type="ARBA" id="ARBA00022840"/>
    </source>
</evidence>
<gene>
    <name evidence="5" type="primary">ytrB_1</name>
    <name evidence="5" type="ORF">SSLFYP27_01299</name>
</gene>
<dbReference type="Gene3D" id="3.40.50.300">
    <property type="entry name" value="P-loop containing nucleotide triphosphate hydrolases"/>
    <property type="match status" value="1"/>
</dbReference>
<dbReference type="InterPro" id="IPR003439">
    <property type="entry name" value="ABC_transporter-like_ATP-bd"/>
</dbReference>
<reference evidence="5" key="1">
    <citation type="submission" date="2019-11" db="EMBL/GenBank/DDBJ databases">
        <authorList>
            <person name="Feng L."/>
        </authorList>
    </citation>
    <scope>NUCLEOTIDE SEQUENCE</scope>
    <source>
        <strain evidence="5">SsimulansLFYP27</strain>
    </source>
</reference>
<dbReference type="InterPro" id="IPR003593">
    <property type="entry name" value="AAA+_ATPase"/>
</dbReference>
<dbReference type="RefSeq" id="WP_156666701.1">
    <property type="nucleotide sequence ID" value="NZ_CACRUO010000031.1"/>
</dbReference>
<dbReference type="PANTHER" id="PTHR42939">
    <property type="entry name" value="ABC TRANSPORTER ATP-BINDING PROTEIN ALBC-RELATED"/>
    <property type="match status" value="1"/>
</dbReference>
<evidence type="ECO:0000256" key="1">
    <source>
        <dbReference type="ARBA" id="ARBA00022448"/>
    </source>
</evidence>
<dbReference type="GO" id="GO:0016887">
    <property type="term" value="F:ATP hydrolysis activity"/>
    <property type="evidence" value="ECO:0007669"/>
    <property type="project" value="InterPro"/>
</dbReference>
<sequence>MTPLLSVHHLTKQFSNSRFSINDVSFEVDSGEIVALIGKNGSGKSTLIRMIVGDYPLTSGEIYFFGQRVSPEDTDYKNDMSVVFDSMNFTKNMTVDKLNRMFQKVFRHFDSTLFNDYIQRFELPEKQAVKFFSRGMSMKLSMAVALSHKSRLLILDEATAGLDAASRDEIQDEIEKFVHDNNRGVLMTSHIAEDIDRLATKLVFLRHGQVYTQIDKAALFNNYARLTCDETEFEKLEDEDVLAKKHHLGEVQAIVLKNERTLSFDLEPIEYIDQVNKIILRGEDI</sequence>
<dbReference type="Pfam" id="PF00005">
    <property type="entry name" value="ABC_tran"/>
    <property type="match status" value="1"/>
</dbReference>
<keyword evidence="1" id="KW-0813">Transport</keyword>
<evidence type="ECO:0000313" key="5">
    <source>
        <dbReference type="EMBL" id="VYU05143.1"/>
    </source>
</evidence>
<dbReference type="PANTHER" id="PTHR42939:SF3">
    <property type="entry name" value="ABC TRANSPORTER ATP-BINDING COMPONENT"/>
    <property type="match status" value="1"/>
</dbReference>
<dbReference type="EMBL" id="CACRUO010000031">
    <property type="protein sequence ID" value="VYU05143.1"/>
    <property type="molecule type" value="Genomic_DNA"/>
</dbReference>
<dbReference type="InterPro" id="IPR051782">
    <property type="entry name" value="ABC_Transporter_VariousFunc"/>
</dbReference>
<dbReference type="SUPFAM" id="SSF52540">
    <property type="entry name" value="P-loop containing nucleoside triphosphate hydrolases"/>
    <property type="match status" value="1"/>
</dbReference>
<accession>A0A6N3BWY2</accession>
<protein>
    <submittedName>
        <fullName evidence="5">ABC transporter ATP-binding protein YtrB</fullName>
    </submittedName>
</protein>
<dbReference type="AlphaFoldDB" id="A0A6N3BWY2"/>
<dbReference type="InterPro" id="IPR027417">
    <property type="entry name" value="P-loop_NTPase"/>
</dbReference>
<evidence type="ECO:0000259" key="4">
    <source>
        <dbReference type="PROSITE" id="PS50893"/>
    </source>
</evidence>
<dbReference type="GO" id="GO:0005524">
    <property type="term" value="F:ATP binding"/>
    <property type="evidence" value="ECO:0007669"/>
    <property type="project" value="UniProtKB-KW"/>
</dbReference>
<keyword evidence="2" id="KW-0547">Nucleotide-binding</keyword>
<keyword evidence="3 5" id="KW-0067">ATP-binding</keyword>
<name>A0A6N3BWY2_STASI</name>